<dbReference type="EMBL" id="KV417319">
    <property type="protein sequence ID" value="KZO91695.1"/>
    <property type="molecule type" value="Genomic_DNA"/>
</dbReference>
<keyword evidence="2" id="KW-1185">Reference proteome</keyword>
<dbReference type="OrthoDB" id="10417121at2759"/>
<proteinExistence type="predicted"/>
<dbReference type="Proteomes" id="UP000076738">
    <property type="component" value="Unassembled WGS sequence"/>
</dbReference>
<evidence type="ECO:0000313" key="1">
    <source>
        <dbReference type="EMBL" id="KZO91695.1"/>
    </source>
</evidence>
<name>A0A167HJA0_CALVF</name>
<gene>
    <name evidence="1" type="ORF">CALVIDRAFT_337149</name>
</gene>
<organism evidence="1 2">
    <name type="scientific">Calocera viscosa (strain TUFC12733)</name>
    <dbReference type="NCBI Taxonomy" id="1330018"/>
    <lineage>
        <taxon>Eukaryota</taxon>
        <taxon>Fungi</taxon>
        <taxon>Dikarya</taxon>
        <taxon>Basidiomycota</taxon>
        <taxon>Agaricomycotina</taxon>
        <taxon>Dacrymycetes</taxon>
        <taxon>Dacrymycetales</taxon>
        <taxon>Dacrymycetaceae</taxon>
        <taxon>Calocera</taxon>
    </lineage>
</organism>
<dbReference type="AlphaFoldDB" id="A0A167HJA0"/>
<sequence>MPLSLSVGFPIGQLHAGYLPAPRPWDPIVNLFQGCSPPPISSRLAHLYKGAFCTIRLPISFPARRPPPILDRSITAASMNSMPGLTERVLRQMAAEYLSSHIPPGSPSPRPIKQEEDEHKPYLLPYATGNNAPALTAHIPDLPVTPAYMNSTINPEFHPGGLYLVAMYETGVDGQRVIAWNFVYCPDPRYLVRYNIMQNGNRIWEATVERFVLTNRDRVLLIVAVAVPWMGTYIPLAEETIRTATVAHPKRFIGNNGSRWEAERVVWYDVLVCLNSQGAFGPNRLKFPEGGLESFWKELNEWASLRISALLTFERLMASGSGGRWVPRLRYIERT</sequence>
<evidence type="ECO:0000313" key="2">
    <source>
        <dbReference type="Proteomes" id="UP000076738"/>
    </source>
</evidence>
<reference evidence="1 2" key="1">
    <citation type="journal article" date="2016" name="Mol. Biol. Evol.">
        <title>Comparative Genomics of Early-Diverging Mushroom-Forming Fungi Provides Insights into the Origins of Lignocellulose Decay Capabilities.</title>
        <authorList>
            <person name="Nagy L.G."/>
            <person name="Riley R."/>
            <person name="Tritt A."/>
            <person name="Adam C."/>
            <person name="Daum C."/>
            <person name="Floudas D."/>
            <person name="Sun H."/>
            <person name="Yadav J.S."/>
            <person name="Pangilinan J."/>
            <person name="Larsson K.H."/>
            <person name="Matsuura K."/>
            <person name="Barry K."/>
            <person name="Labutti K."/>
            <person name="Kuo R."/>
            <person name="Ohm R.A."/>
            <person name="Bhattacharya S.S."/>
            <person name="Shirouzu T."/>
            <person name="Yoshinaga Y."/>
            <person name="Martin F.M."/>
            <person name="Grigoriev I.V."/>
            <person name="Hibbett D.S."/>
        </authorList>
    </citation>
    <scope>NUCLEOTIDE SEQUENCE [LARGE SCALE GENOMIC DNA]</scope>
    <source>
        <strain evidence="1 2">TUFC12733</strain>
    </source>
</reference>
<protein>
    <submittedName>
        <fullName evidence="1">Uncharacterized protein</fullName>
    </submittedName>
</protein>
<accession>A0A167HJA0</accession>